<comment type="caution">
    <text evidence="1">The sequence shown here is derived from an EMBL/GenBank/DDBJ whole genome shotgun (WGS) entry which is preliminary data.</text>
</comment>
<dbReference type="GO" id="GO:0016829">
    <property type="term" value="F:lyase activity"/>
    <property type="evidence" value="ECO:0007669"/>
    <property type="project" value="UniProtKB-KW"/>
</dbReference>
<dbReference type="Pfam" id="PF05845">
    <property type="entry name" value="PhnH"/>
    <property type="match status" value="1"/>
</dbReference>
<keyword evidence="2" id="KW-1185">Reference proteome</keyword>
<evidence type="ECO:0000313" key="1">
    <source>
        <dbReference type="EMBL" id="MBO0906154.1"/>
    </source>
</evidence>
<name>A0ABS3J8Z6_9HYPH</name>
<dbReference type="EMBL" id="JAFMPY010000032">
    <property type="protein sequence ID" value="MBO0906154.1"/>
    <property type="molecule type" value="Genomic_DNA"/>
</dbReference>
<dbReference type="SUPFAM" id="SSF159709">
    <property type="entry name" value="PhnH-like"/>
    <property type="match status" value="1"/>
</dbReference>
<sequence length="202" mass="20511">MPANRPIDLSSRAVEGGFANPVFDAQAVFAAVLQAISRPGTVADCGSRAAPPAPLSPAQGAILLALADAETGLFVEAADAALEAWLGFQTGARLTEAAGAEIAVAGRFDRSALGRFPLGTLAYPDRSATLIVEVPSFNAGPPLRLSGPGVRGSAEIRPAGLGEGFVAARRANRALAPCGLDLLLTCGSRVLALPRSTLVEEA</sequence>
<keyword evidence="1" id="KW-0456">Lyase</keyword>
<dbReference type="Gene3D" id="3.40.50.11310">
    <property type="entry name" value="Bacterial phosphonate metabolism protein PhnH"/>
    <property type="match status" value="1"/>
</dbReference>
<evidence type="ECO:0000313" key="2">
    <source>
        <dbReference type="Proteomes" id="UP000664288"/>
    </source>
</evidence>
<protein>
    <submittedName>
        <fullName evidence="1">Phosphonate C-P lyase system protein PhnH</fullName>
    </submittedName>
</protein>
<gene>
    <name evidence="1" type="primary">phnH</name>
    <name evidence="1" type="ORF">J1C47_21095</name>
</gene>
<proteinExistence type="predicted"/>
<dbReference type="NCBIfam" id="TIGR03292">
    <property type="entry name" value="PhnH_redo"/>
    <property type="match status" value="1"/>
</dbReference>
<dbReference type="Proteomes" id="UP000664288">
    <property type="component" value="Unassembled WGS sequence"/>
</dbReference>
<accession>A0ABS3J8Z6</accession>
<dbReference type="InterPro" id="IPR008772">
    <property type="entry name" value="Phosphonate_metab_PhnH"/>
</dbReference>
<organism evidence="1 2">
    <name type="scientific">Jiella sonneratiae</name>
    <dbReference type="NCBI Taxonomy" id="2816856"/>
    <lineage>
        <taxon>Bacteria</taxon>
        <taxon>Pseudomonadati</taxon>
        <taxon>Pseudomonadota</taxon>
        <taxon>Alphaproteobacteria</taxon>
        <taxon>Hyphomicrobiales</taxon>
        <taxon>Aurantimonadaceae</taxon>
        <taxon>Jiella</taxon>
    </lineage>
</organism>
<dbReference type="PIRSF" id="PIRSF020680">
    <property type="entry name" value="PhnH"/>
    <property type="match status" value="1"/>
</dbReference>
<dbReference type="InterPro" id="IPR038058">
    <property type="entry name" value="PhnH-like_sp"/>
</dbReference>
<reference evidence="1 2" key="1">
    <citation type="submission" date="2021-03" db="EMBL/GenBank/DDBJ databases">
        <title>Whole genome sequence of Jiella sp. MQZ13P-4.</title>
        <authorList>
            <person name="Tuo L."/>
        </authorList>
    </citation>
    <scope>NUCLEOTIDE SEQUENCE [LARGE SCALE GENOMIC DNA]</scope>
    <source>
        <strain evidence="1 2">MQZ13P-4</strain>
    </source>
</reference>
<dbReference type="RefSeq" id="WP_207352783.1">
    <property type="nucleotide sequence ID" value="NZ_JAFMPY010000032.1"/>
</dbReference>